<evidence type="ECO:0000313" key="5">
    <source>
        <dbReference type="EMBL" id="QGG48525.1"/>
    </source>
</evidence>
<dbReference type="Gene3D" id="1.10.10.10">
    <property type="entry name" value="Winged helix-like DNA-binding domain superfamily/Winged helix DNA-binding domain"/>
    <property type="match status" value="1"/>
</dbReference>
<keyword evidence="1" id="KW-0805">Transcription regulation</keyword>
<dbReference type="InterPro" id="IPR000835">
    <property type="entry name" value="HTH_MarR-typ"/>
</dbReference>
<keyword evidence="6" id="KW-1185">Reference proteome</keyword>
<dbReference type="GO" id="GO:0003677">
    <property type="term" value="F:DNA binding"/>
    <property type="evidence" value="ECO:0007669"/>
    <property type="project" value="UniProtKB-KW"/>
</dbReference>
<dbReference type="RefSeq" id="WP_153725682.1">
    <property type="nucleotide sequence ID" value="NZ_CP045875.1"/>
</dbReference>
<dbReference type="PANTHER" id="PTHR42756:SF1">
    <property type="entry name" value="TRANSCRIPTIONAL REPRESSOR OF EMRAB OPERON"/>
    <property type="match status" value="1"/>
</dbReference>
<dbReference type="PROSITE" id="PS01117">
    <property type="entry name" value="HTH_MARR_1"/>
    <property type="match status" value="1"/>
</dbReference>
<dbReference type="Proteomes" id="UP000366051">
    <property type="component" value="Chromosome"/>
</dbReference>
<keyword evidence="3" id="KW-0804">Transcription</keyword>
<dbReference type="SUPFAM" id="SSF46785">
    <property type="entry name" value="Winged helix' DNA-binding domain"/>
    <property type="match status" value="1"/>
</dbReference>
<protein>
    <submittedName>
        <fullName evidence="5">MarR family transcriptional regulator</fullName>
    </submittedName>
</protein>
<evidence type="ECO:0000313" key="6">
    <source>
        <dbReference type="Proteomes" id="UP000366051"/>
    </source>
</evidence>
<accession>A0A5Q2N7R1</accession>
<dbReference type="Pfam" id="PF01047">
    <property type="entry name" value="MarR"/>
    <property type="match status" value="1"/>
</dbReference>
<sequence>MLERDFQYALHDFYETMMRTMSKMSQKTPLTHTQFLLIHHINHRGLALQKDMRKLFHLTQGALSTALKDLEQKGLITRTQSPVDQREWVIALSSEGEKLLSNVSESALLLIREQIRHEPEKAEKFIEALQWFAECFDKEK</sequence>
<organism evidence="5 6">
    <name type="scientific">Heliorestis convoluta</name>
    <dbReference type="NCBI Taxonomy" id="356322"/>
    <lineage>
        <taxon>Bacteria</taxon>
        <taxon>Bacillati</taxon>
        <taxon>Bacillota</taxon>
        <taxon>Clostridia</taxon>
        <taxon>Eubacteriales</taxon>
        <taxon>Heliobacteriaceae</taxon>
        <taxon>Heliorestis</taxon>
    </lineage>
</organism>
<evidence type="ECO:0000256" key="2">
    <source>
        <dbReference type="ARBA" id="ARBA00023125"/>
    </source>
</evidence>
<dbReference type="PROSITE" id="PS50995">
    <property type="entry name" value="HTH_MARR_2"/>
    <property type="match status" value="1"/>
</dbReference>
<dbReference type="OrthoDB" id="163346at2"/>
<evidence type="ECO:0000256" key="1">
    <source>
        <dbReference type="ARBA" id="ARBA00023015"/>
    </source>
</evidence>
<keyword evidence="2" id="KW-0238">DNA-binding</keyword>
<feature type="domain" description="HTH marR-type" evidence="4">
    <location>
        <begin position="3"/>
        <end position="134"/>
    </location>
</feature>
<dbReference type="SMART" id="SM00347">
    <property type="entry name" value="HTH_MARR"/>
    <property type="match status" value="1"/>
</dbReference>
<dbReference type="AlphaFoldDB" id="A0A5Q2N7R1"/>
<dbReference type="EMBL" id="CP045875">
    <property type="protein sequence ID" value="QGG48525.1"/>
    <property type="molecule type" value="Genomic_DNA"/>
</dbReference>
<dbReference type="PANTHER" id="PTHR42756">
    <property type="entry name" value="TRANSCRIPTIONAL REGULATOR, MARR"/>
    <property type="match status" value="1"/>
</dbReference>
<dbReference type="InterPro" id="IPR036390">
    <property type="entry name" value="WH_DNA-bd_sf"/>
</dbReference>
<dbReference type="GO" id="GO:0003700">
    <property type="term" value="F:DNA-binding transcription factor activity"/>
    <property type="evidence" value="ECO:0007669"/>
    <property type="project" value="InterPro"/>
</dbReference>
<gene>
    <name evidence="5" type="primary">marR</name>
    <name evidence="5" type="ORF">FTV88_2427</name>
</gene>
<evidence type="ECO:0000256" key="3">
    <source>
        <dbReference type="ARBA" id="ARBA00023163"/>
    </source>
</evidence>
<reference evidence="6" key="1">
    <citation type="submission" date="2019-11" db="EMBL/GenBank/DDBJ databases">
        <title>Genome sequence of Heliorestis convoluta strain HH, an alkaliphilic and minimalistic phototrophic bacterium from a soda lake in Egypt.</title>
        <authorList>
            <person name="Dewey E.D."/>
            <person name="Stokes L.M."/>
            <person name="Burchell B.M."/>
            <person name="Shaffer K.N."/>
            <person name="Huntington A.M."/>
            <person name="Baker J.M."/>
            <person name="Nadendla S."/>
            <person name="Giglio M.G."/>
            <person name="Touchman J.W."/>
            <person name="Blankenship R.E."/>
            <person name="Madigan M.T."/>
            <person name="Sattley W.M."/>
        </authorList>
    </citation>
    <scope>NUCLEOTIDE SEQUENCE [LARGE SCALE GENOMIC DNA]</scope>
    <source>
        <strain evidence="6">HH</strain>
    </source>
</reference>
<proteinExistence type="predicted"/>
<name>A0A5Q2N7R1_9FIRM</name>
<dbReference type="InterPro" id="IPR036388">
    <property type="entry name" value="WH-like_DNA-bd_sf"/>
</dbReference>
<dbReference type="KEGG" id="hcv:FTV88_2427"/>
<evidence type="ECO:0000259" key="4">
    <source>
        <dbReference type="PROSITE" id="PS50995"/>
    </source>
</evidence>
<dbReference type="InterPro" id="IPR023187">
    <property type="entry name" value="Tscrpt_reg_MarR-type_CS"/>
</dbReference>